<sequence>MDRATLKAGWRRGQHGWPASFPIAQLPNARLLLAQGGLATAQLTDGTPHAYARAVWVVGLGAWAWGELAEGSSPFRRVLGLGGLVYVVAAVGDALGAGG</sequence>
<gene>
    <name evidence="1" type="ORF">AVDCRST_MAG38-652</name>
</gene>
<protein>
    <submittedName>
        <fullName evidence="1">Uncharacterized protein</fullName>
    </submittedName>
</protein>
<reference evidence="1" key="1">
    <citation type="submission" date="2020-02" db="EMBL/GenBank/DDBJ databases">
        <authorList>
            <person name="Meier V. D."/>
        </authorList>
    </citation>
    <scope>NUCLEOTIDE SEQUENCE</scope>
    <source>
        <strain evidence="1">AVDCRST_MAG38</strain>
    </source>
</reference>
<name>A0A6J4R839_9ACTN</name>
<accession>A0A6J4R839</accession>
<proteinExistence type="predicted"/>
<organism evidence="1">
    <name type="scientific">uncultured Solirubrobacteraceae bacterium</name>
    <dbReference type="NCBI Taxonomy" id="1162706"/>
    <lineage>
        <taxon>Bacteria</taxon>
        <taxon>Bacillati</taxon>
        <taxon>Actinomycetota</taxon>
        <taxon>Thermoleophilia</taxon>
        <taxon>Solirubrobacterales</taxon>
        <taxon>Solirubrobacteraceae</taxon>
        <taxon>environmental samples</taxon>
    </lineage>
</organism>
<dbReference type="AlphaFoldDB" id="A0A6J4R839"/>
<dbReference type="EMBL" id="CADCVJ010000043">
    <property type="protein sequence ID" value="CAA9465497.1"/>
    <property type="molecule type" value="Genomic_DNA"/>
</dbReference>
<evidence type="ECO:0000313" key="1">
    <source>
        <dbReference type="EMBL" id="CAA9465497.1"/>
    </source>
</evidence>